<dbReference type="STRING" id="517719.SAMN05421762_1052"/>
<keyword evidence="1 2" id="KW-0732">Signal</keyword>
<reference evidence="4 5" key="1">
    <citation type="submission" date="2016-10" db="EMBL/GenBank/DDBJ databases">
        <authorList>
            <person name="de Groot N.N."/>
        </authorList>
    </citation>
    <scope>NUCLEOTIDE SEQUENCE [LARGE SCALE GENOMIC DNA]</scope>
    <source>
        <strain evidence="4 5">DSM 29619</strain>
    </source>
</reference>
<protein>
    <submittedName>
        <fullName evidence="4">Opacity protein</fullName>
    </submittedName>
</protein>
<sequence>MKHIKTIVIGSAIAVTAGAGAVSAGNPVAAPADPVITQPAPPVLTTDDWTGAYVGSALGYGDYSIGGTSGNGASLGGYAGYDYDFGNYVAGAELQYLGNDINIGGTALNQVTRVKARLGYDAGSTLVYGVGGYTNAKSSAGNGDGYVAGVGMEYRFNNGVSLGAEYLYNEYDNFAGSGNDLTGNTIEARLGFRF</sequence>
<feature type="chain" id="PRO_5014127260" evidence="2">
    <location>
        <begin position="25"/>
        <end position="194"/>
    </location>
</feature>
<dbReference type="RefSeq" id="WP_093453095.1">
    <property type="nucleotide sequence ID" value="NZ_BAABWI010000005.1"/>
</dbReference>
<organism evidence="4 5">
    <name type="scientific">Pseudooceanicola nitratireducens</name>
    <dbReference type="NCBI Taxonomy" id="517719"/>
    <lineage>
        <taxon>Bacteria</taxon>
        <taxon>Pseudomonadati</taxon>
        <taxon>Pseudomonadota</taxon>
        <taxon>Alphaproteobacteria</taxon>
        <taxon>Rhodobacterales</taxon>
        <taxon>Paracoccaceae</taxon>
        <taxon>Pseudooceanicola</taxon>
    </lineage>
</organism>
<evidence type="ECO:0000259" key="3">
    <source>
        <dbReference type="Pfam" id="PF13505"/>
    </source>
</evidence>
<dbReference type="InterPro" id="IPR011250">
    <property type="entry name" value="OMP/PagP_B-barrel"/>
</dbReference>
<gene>
    <name evidence="4" type="ORF">SAMN05421762_1052</name>
</gene>
<dbReference type="Pfam" id="PF13505">
    <property type="entry name" value="OMP_b-brl"/>
    <property type="match status" value="1"/>
</dbReference>
<feature type="signal peptide" evidence="2">
    <location>
        <begin position="1"/>
        <end position="24"/>
    </location>
</feature>
<evidence type="ECO:0000313" key="4">
    <source>
        <dbReference type="EMBL" id="SFC47867.1"/>
    </source>
</evidence>
<evidence type="ECO:0000256" key="1">
    <source>
        <dbReference type="ARBA" id="ARBA00022729"/>
    </source>
</evidence>
<dbReference type="OrthoDB" id="268975at2"/>
<dbReference type="InterPro" id="IPR027385">
    <property type="entry name" value="Beta-barrel_OMP"/>
</dbReference>
<feature type="domain" description="Outer membrane protein beta-barrel" evidence="3">
    <location>
        <begin position="43"/>
        <end position="194"/>
    </location>
</feature>
<keyword evidence="5" id="KW-1185">Reference proteome</keyword>
<dbReference type="EMBL" id="FOLX01000001">
    <property type="protein sequence ID" value="SFC47867.1"/>
    <property type="molecule type" value="Genomic_DNA"/>
</dbReference>
<proteinExistence type="predicted"/>
<dbReference type="AlphaFoldDB" id="A0A1I1JH76"/>
<evidence type="ECO:0000313" key="5">
    <source>
        <dbReference type="Proteomes" id="UP000231644"/>
    </source>
</evidence>
<dbReference type="Gene3D" id="2.40.160.20">
    <property type="match status" value="1"/>
</dbReference>
<dbReference type="Proteomes" id="UP000231644">
    <property type="component" value="Unassembled WGS sequence"/>
</dbReference>
<dbReference type="SUPFAM" id="SSF56925">
    <property type="entry name" value="OMPA-like"/>
    <property type="match status" value="1"/>
</dbReference>
<name>A0A1I1JH76_9RHOB</name>
<accession>A0A1I1JH76</accession>
<evidence type="ECO:0000256" key="2">
    <source>
        <dbReference type="SAM" id="SignalP"/>
    </source>
</evidence>